<keyword evidence="3" id="KW-1185">Reference proteome</keyword>
<reference evidence="2 3" key="1">
    <citation type="journal article" date="2013" name="Genome Announc.">
        <title>Draft Genome Sequence of the Cellulolytic, Mesophilic, Anaerobic Bacterium Clostridium termitidis Strain CT1112 (DSM 5398).</title>
        <authorList>
            <person name="Lal S."/>
            <person name="Ramachandran U."/>
            <person name="Zhang X."/>
            <person name="Munir R."/>
            <person name="Sparling R."/>
            <person name="Levin D.B."/>
        </authorList>
    </citation>
    <scope>NUCLEOTIDE SEQUENCE [LARGE SCALE GENOMIC DNA]</scope>
    <source>
        <strain evidence="2 3">CT1112</strain>
    </source>
</reference>
<dbReference type="Proteomes" id="UP000014155">
    <property type="component" value="Unassembled WGS sequence"/>
</dbReference>
<name>S0FLY1_RUMCE</name>
<proteinExistence type="predicted"/>
<dbReference type="AlphaFoldDB" id="S0FLY1"/>
<keyword evidence="1" id="KW-0472">Membrane</keyword>
<sequence>MFYIILLILLIVICYKWGDWRNWQKYQSTILFFTLGDFLYMGLTYLKPLWDYDTNFAKGIYDNLFVNFTIFPCTILLFIPRFPEGIKKQVLYILKWVVIYTSVEWLATLLHSFQQENGWTIWYSLTFNFVMFPLLWLHYKKPLLAYLGSFVVAVTILWLFKIPVNDIW</sequence>
<feature type="transmembrane region" description="Helical" evidence="1">
    <location>
        <begin position="119"/>
        <end position="137"/>
    </location>
</feature>
<feature type="transmembrane region" description="Helical" evidence="1">
    <location>
        <begin position="143"/>
        <end position="160"/>
    </location>
</feature>
<dbReference type="RefSeq" id="WP_004628986.1">
    <property type="nucleotide sequence ID" value="NZ_AORV01000059.1"/>
</dbReference>
<comment type="caution">
    <text evidence="2">The sequence shown here is derived from an EMBL/GenBank/DDBJ whole genome shotgun (WGS) entry which is preliminary data.</text>
</comment>
<feature type="transmembrane region" description="Helical" evidence="1">
    <location>
        <begin position="26"/>
        <end position="43"/>
    </location>
</feature>
<dbReference type="NCBIfam" id="NF041644">
    <property type="entry name" value="CBO0543_fam"/>
    <property type="match status" value="1"/>
</dbReference>
<keyword evidence="1" id="KW-0812">Transmembrane</keyword>
<evidence type="ECO:0000313" key="3">
    <source>
        <dbReference type="Proteomes" id="UP000014155"/>
    </source>
</evidence>
<dbReference type="EMBL" id="AORV01000059">
    <property type="protein sequence ID" value="EMS70174.1"/>
    <property type="molecule type" value="Genomic_DNA"/>
</dbReference>
<dbReference type="eggNOG" id="ENOG50334A4">
    <property type="taxonomic scope" value="Bacteria"/>
</dbReference>
<keyword evidence="1" id="KW-1133">Transmembrane helix</keyword>
<gene>
    <name evidence="2" type="ORF">CTER_4140</name>
</gene>
<protein>
    <submittedName>
        <fullName evidence="2">Uncharacterized protein</fullName>
    </submittedName>
</protein>
<dbReference type="InterPro" id="IPR048147">
    <property type="entry name" value="CBO0543-like"/>
</dbReference>
<evidence type="ECO:0000313" key="2">
    <source>
        <dbReference type="EMBL" id="EMS70174.1"/>
    </source>
</evidence>
<dbReference type="STRING" id="1195236.CTER_4140"/>
<organism evidence="2 3">
    <name type="scientific">Ruminiclostridium cellobioparum subsp. termitidis CT1112</name>
    <dbReference type="NCBI Taxonomy" id="1195236"/>
    <lineage>
        <taxon>Bacteria</taxon>
        <taxon>Bacillati</taxon>
        <taxon>Bacillota</taxon>
        <taxon>Clostridia</taxon>
        <taxon>Eubacteriales</taxon>
        <taxon>Oscillospiraceae</taxon>
        <taxon>Ruminiclostridium</taxon>
    </lineage>
</organism>
<feature type="transmembrane region" description="Helical" evidence="1">
    <location>
        <begin position="89"/>
        <end position="107"/>
    </location>
</feature>
<accession>S0FLY1</accession>
<feature type="transmembrane region" description="Helical" evidence="1">
    <location>
        <begin position="64"/>
        <end position="83"/>
    </location>
</feature>
<evidence type="ECO:0000256" key="1">
    <source>
        <dbReference type="SAM" id="Phobius"/>
    </source>
</evidence>